<sequence length="320" mass="33951">MAITLTEAAKLSTTDLQKGVLETFVQTSPVLDRLPMLEIEGNAYAYNSEATLPGVEFRAVNGSYSESTGTVNQKSETLAILGGDADVDRFIQQTRSNLNDQRATQTAMKVKAISYKFQDTFINGDSSTDTNSFDGLKKRLTGNQVIDAATNGLPVVGSSNADIHTFLDKLDELLAAVPGINGTNGAIYANAKIIRKIASALRHVGLDTVLMEDITGKRAIQWNGIPILDLGTTAASSPVDILPLTETQGTSHESSSIYAVKFGADEGDQAVTGLTNGGVQVEDLGQLQSKPAYRTRIEFYCGLAVFGGKAAARLKGVLNG</sequence>
<evidence type="ECO:0000313" key="2">
    <source>
        <dbReference type="Proteomes" id="UP000229907"/>
    </source>
</evidence>
<evidence type="ECO:0008006" key="3">
    <source>
        <dbReference type="Google" id="ProtNLM"/>
    </source>
</evidence>
<gene>
    <name evidence="1" type="ORF">BcFMB_07680</name>
</gene>
<dbReference type="NCBIfam" id="NF045672">
    <property type="entry name" value="MCP_gp7_epsi_15"/>
    <property type="match status" value="1"/>
</dbReference>
<protein>
    <recommendedName>
        <fullName evidence="3">Major structural phage protein</fullName>
    </recommendedName>
</protein>
<dbReference type="SUPFAM" id="SSF56563">
    <property type="entry name" value="Major capsid protein gp5"/>
    <property type="match status" value="1"/>
</dbReference>
<dbReference type="KEGG" id="bcho:BcFMB_07680"/>
<dbReference type="Pfam" id="PF20911">
    <property type="entry name" value="GP7"/>
    <property type="match status" value="1"/>
</dbReference>
<name>A0A2D3D5Z5_9BIFI</name>
<dbReference type="InterPro" id="IPR048813">
    <property type="entry name" value="GP7-like"/>
</dbReference>
<evidence type="ECO:0000313" key="1">
    <source>
        <dbReference type="EMBL" id="ATU20821.1"/>
    </source>
</evidence>
<dbReference type="Proteomes" id="UP000229907">
    <property type="component" value="Chromosome"/>
</dbReference>
<dbReference type="RefSeq" id="WP_099721474.1">
    <property type="nucleotide sequence ID" value="NZ_CP018044.1"/>
</dbReference>
<dbReference type="EMBL" id="CP018044">
    <property type="protein sequence ID" value="ATU20821.1"/>
    <property type="molecule type" value="Genomic_DNA"/>
</dbReference>
<reference evidence="1 2" key="1">
    <citation type="submission" date="2016-11" db="EMBL/GenBank/DDBJ databases">
        <title>complete genome sequence of Bifidobacterium choerinum strain FMB-1.</title>
        <authorList>
            <person name="Park C.-S."/>
            <person name="Jung D.-H."/>
            <person name="Choi D.-S."/>
        </authorList>
    </citation>
    <scope>NUCLEOTIDE SEQUENCE [LARGE SCALE GENOMIC DNA]</scope>
    <source>
        <strain evidence="1 2">FMB-1</strain>
    </source>
</reference>
<organism evidence="1 2">
    <name type="scientific">Bifidobacterium choerinum</name>
    <dbReference type="NCBI Taxonomy" id="35760"/>
    <lineage>
        <taxon>Bacteria</taxon>
        <taxon>Bacillati</taxon>
        <taxon>Actinomycetota</taxon>
        <taxon>Actinomycetes</taxon>
        <taxon>Bifidobacteriales</taxon>
        <taxon>Bifidobacteriaceae</taxon>
        <taxon>Bifidobacterium</taxon>
    </lineage>
</organism>
<proteinExistence type="predicted"/>
<accession>A0A2D3D5Z5</accession>
<dbReference type="AlphaFoldDB" id="A0A2D3D5Z5"/>